<accession>A0ACC1T5F2</accession>
<organism evidence="1 2">
    <name type="scientific">Phlebia brevispora</name>
    <dbReference type="NCBI Taxonomy" id="194682"/>
    <lineage>
        <taxon>Eukaryota</taxon>
        <taxon>Fungi</taxon>
        <taxon>Dikarya</taxon>
        <taxon>Basidiomycota</taxon>
        <taxon>Agaricomycotina</taxon>
        <taxon>Agaricomycetes</taxon>
        <taxon>Polyporales</taxon>
        <taxon>Meruliaceae</taxon>
        <taxon>Phlebia</taxon>
    </lineage>
</organism>
<protein>
    <submittedName>
        <fullName evidence="1">Uncharacterized protein</fullName>
    </submittedName>
</protein>
<evidence type="ECO:0000313" key="2">
    <source>
        <dbReference type="Proteomes" id="UP001148662"/>
    </source>
</evidence>
<dbReference type="EMBL" id="JANHOG010000521">
    <property type="protein sequence ID" value="KAJ3553585.1"/>
    <property type="molecule type" value="Genomic_DNA"/>
</dbReference>
<comment type="caution">
    <text evidence="1">The sequence shown here is derived from an EMBL/GenBank/DDBJ whole genome shotgun (WGS) entry which is preliminary data.</text>
</comment>
<reference evidence="1" key="1">
    <citation type="submission" date="2022-07" db="EMBL/GenBank/DDBJ databases">
        <title>Genome Sequence of Phlebia brevispora.</title>
        <authorList>
            <person name="Buettner E."/>
        </authorList>
    </citation>
    <scope>NUCLEOTIDE SEQUENCE</scope>
    <source>
        <strain evidence="1">MPL23</strain>
    </source>
</reference>
<sequence>MFPQDVSKWDEDAEGFRWDDSDMISVANVTRTMNNPDLHAAALYMCSALEIFVILQGLGGEEGVDALCPEDLRCCLRGHESLPRVWFDLHRVLFSISPLLQKQCPMPIRCNKALKTVQSIARDHAVIYLDSAFHILNKPLWDDLWPVAEGHGMCLSCRQFHQVRLLKMKQEFRDTLVERFTSVKSATAGLSTNSSPWPKSREIGDLRSIWFKLGDVVIVANKRPHVATQIILNRCGNCQKVRQKDLVGPRESAAAMTMSNPSHKHRDVKKPTSSVGAPRSLNGVCNVHVVDSSPRREAASYCELGDDERSEDDGASGEDESMAMASPPWQSAKLATIAVDEDRKHACSPGAGFSSRKLHVSSFASHGRLAWSWMCTPRSHIISYGGGFLDKTDLELENGDGPPGRAGCVLTEREYSSQAIQLNAYVPAMAAVTFLDFVHDSSLNTLALVVRVRRVVISAVQVARLDKRHDGMGKVVVVEEEPPKKRVKAKGRLAYKVHSDILGRRSTVLHKLLEQAISSSAGQEKMDGCPVVRVTDDEDDFGIFLELIYDGFDTFSGDNLPPWTVVKVMVLLGDKYDIPAFSTEGIRRLGLMFPRELSVWEEGLGFSFSEGETITSVANVTRTLEMPHIHVAALYLCCSEPISVLLSGIDGEDGIDGLSMEDLRRCLHGREGLPSAWFQLHAKVFSVSPSVGRQCATTVRCLKALEATRCAATEHAIKHIEPELAYDPLGAASWEKLWPEVEKKGMCLLCRQFYRARLSDVRQEFLDTLVERFALPVEDCAEETVGKES</sequence>
<proteinExistence type="predicted"/>
<name>A0ACC1T5F2_9APHY</name>
<keyword evidence="2" id="KW-1185">Reference proteome</keyword>
<evidence type="ECO:0000313" key="1">
    <source>
        <dbReference type="EMBL" id="KAJ3553585.1"/>
    </source>
</evidence>
<dbReference type="Proteomes" id="UP001148662">
    <property type="component" value="Unassembled WGS sequence"/>
</dbReference>
<gene>
    <name evidence="1" type="ORF">NM688_g3530</name>
</gene>